<dbReference type="InterPro" id="IPR047057">
    <property type="entry name" value="MerR_fam"/>
</dbReference>
<dbReference type="GO" id="GO:0003700">
    <property type="term" value="F:DNA-binding transcription factor activity"/>
    <property type="evidence" value="ECO:0007669"/>
    <property type="project" value="InterPro"/>
</dbReference>
<dbReference type="InterPro" id="IPR009061">
    <property type="entry name" value="DNA-bd_dom_put_sf"/>
</dbReference>
<dbReference type="SMART" id="SM00422">
    <property type="entry name" value="HTH_MERR"/>
    <property type="match status" value="1"/>
</dbReference>
<reference evidence="4 5" key="1">
    <citation type="submission" date="2013-02" db="EMBL/GenBank/DDBJ databases">
        <authorList>
            <person name="Genoscope - CEA"/>
        </authorList>
    </citation>
    <scope>NUCLEOTIDE SEQUENCE [LARGE SCALE GENOMIC DNA]</scope>
    <source>
        <strain evidence="4 5">STM 2683</strain>
    </source>
</reference>
<dbReference type="OrthoDB" id="9802944at2"/>
<dbReference type="PANTHER" id="PTHR30204:SF92">
    <property type="entry name" value="HTH-TYPE TRANSCRIPTIONAL REGULATOR ZNTR"/>
    <property type="match status" value="1"/>
</dbReference>
<dbReference type="PANTHER" id="PTHR30204">
    <property type="entry name" value="REDOX-CYCLING DRUG-SENSING TRANSCRIPTIONAL ACTIVATOR SOXR"/>
    <property type="match status" value="1"/>
</dbReference>
<dbReference type="EMBL" id="CAUM01000095">
    <property type="protein sequence ID" value="CCV06245.1"/>
    <property type="molecule type" value="Genomic_DNA"/>
</dbReference>
<gene>
    <name evidence="4" type="primary">zntR</name>
    <name evidence="4" type="ORF">MESS2_30046</name>
</gene>
<name>M5EQ34_9HYPH</name>
<comment type="caution">
    <text evidence="4">The sequence shown here is derived from an EMBL/GenBank/DDBJ whole genome shotgun (WGS) entry which is preliminary data.</text>
</comment>
<dbReference type="PROSITE" id="PS50937">
    <property type="entry name" value="HTH_MERR_2"/>
    <property type="match status" value="1"/>
</dbReference>
<feature type="domain" description="HTH merR-type" evidence="3">
    <location>
        <begin position="3"/>
        <end position="72"/>
    </location>
</feature>
<keyword evidence="5" id="KW-1185">Reference proteome</keyword>
<dbReference type="eggNOG" id="COG0789">
    <property type="taxonomic scope" value="Bacteria"/>
</dbReference>
<dbReference type="Proteomes" id="UP000012062">
    <property type="component" value="Unassembled WGS sequence"/>
</dbReference>
<dbReference type="CDD" id="cd04785">
    <property type="entry name" value="HTH_CadR-PbrR-like"/>
    <property type="match status" value="1"/>
</dbReference>
<feature type="region of interest" description="Disordered" evidence="2">
    <location>
        <begin position="140"/>
        <end position="164"/>
    </location>
</feature>
<proteinExistence type="predicted"/>
<evidence type="ECO:0000313" key="4">
    <source>
        <dbReference type="EMBL" id="CCV06245.1"/>
    </source>
</evidence>
<dbReference type="PRINTS" id="PR00040">
    <property type="entry name" value="HTHMERR"/>
</dbReference>
<dbReference type="Pfam" id="PF13411">
    <property type="entry name" value="MerR_1"/>
    <property type="match status" value="1"/>
</dbReference>
<sequence length="164" mass="18033">MPGLKIGTLAERTGTNTPTIRYYEKIGLLPRADRQDGGQRRYGDEDVKRLTLIRRCREFGFSIEQVRSLAALVEDPDRSCLEARDLAREHLMVVRAKLRELQALERGIASFVASCETACAGGPGPDCTILEDLAKPAGRANGAVGIGQRRDRRHARGSDMVGRA</sequence>
<dbReference type="GO" id="GO:0003677">
    <property type="term" value="F:DNA binding"/>
    <property type="evidence" value="ECO:0007669"/>
    <property type="project" value="UniProtKB-KW"/>
</dbReference>
<evidence type="ECO:0000259" key="3">
    <source>
        <dbReference type="PROSITE" id="PS50937"/>
    </source>
</evidence>
<protein>
    <submittedName>
        <fullName evidence="4">DNA-binding transcriptional activator in response to Zn(II)</fullName>
    </submittedName>
</protein>
<evidence type="ECO:0000313" key="5">
    <source>
        <dbReference type="Proteomes" id="UP000012062"/>
    </source>
</evidence>
<dbReference type="STRING" id="1297569.MESS2_30046"/>
<dbReference type="SUPFAM" id="SSF46955">
    <property type="entry name" value="Putative DNA-binding domain"/>
    <property type="match status" value="1"/>
</dbReference>
<dbReference type="AlphaFoldDB" id="M5EQ34"/>
<accession>M5EQ34</accession>
<evidence type="ECO:0000256" key="1">
    <source>
        <dbReference type="ARBA" id="ARBA00023125"/>
    </source>
</evidence>
<dbReference type="Gene3D" id="1.10.1660.10">
    <property type="match status" value="1"/>
</dbReference>
<evidence type="ECO:0000256" key="2">
    <source>
        <dbReference type="SAM" id="MobiDB-lite"/>
    </source>
</evidence>
<organism evidence="4 5">
    <name type="scientific">Mesorhizobium metallidurans STM 2683</name>
    <dbReference type="NCBI Taxonomy" id="1297569"/>
    <lineage>
        <taxon>Bacteria</taxon>
        <taxon>Pseudomonadati</taxon>
        <taxon>Pseudomonadota</taxon>
        <taxon>Alphaproteobacteria</taxon>
        <taxon>Hyphomicrobiales</taxon>
        <taxon>Phyllobacteriaceae</taxon>
        <taxon>Mesorhizobium</taxon>
    </lineage>
</organism>
<dbReference type="RefSeq" id="WP_008875180.1">
    <property type="nucleotide sequence ID" value="NZ_CAUM01000095.1"/>
</dbReference>
<dbReference type="InterPro" id="IPR000551">
    <property type="entry name" value="MerR-type_HTH_dom"/>
</dbReference>
<keyword evidence="1 4" id="KW-0238">DNA-binding</keyword>